<proteinExistence type="predicted"/>
<organism evidence="1 2">
    <name type="scientific">Novosphingobium barchaimii LL02</name>
    <dbReference type="NCBI Taxonomy" id="1114963"/>
    <lineage>
        <taxon>Bacteria</taxon>
        <taxon>Pseudomonadati</taxon>
        <taxon>Pseudomonadota</taxon>
        <taxon>Alphaproteobacteria</taxon>
        <taxon>Sphingomonadales</taxon>
        <taxon>Sphingomonadaceae</taxon>
        <taxon>Novosphingobium</taxon>
    </lineage>
</organism>
<protein>
    <recommendedName>
        <fullName evidence="3">DUF2213 domain-containing protein</fullName>
    </recommendedName>
</protein>
<dbReference type="PATRIC" id="fig|1114963.3.peg.450"/>
<dbReference type="Proteomes" id="UP000052268">
    <property type="component" value="Unassembled WGS sequence"/>
</dbReference>
<gene>
    <name evidence="1" type="ORF">V474_07760</name>
</gene>
<name>A0A0J8AY51_9SPHN</name>
<dbReference type="EMBL" id="JACU01000002">
    <property type="protein sequence ID" value="KMS59140.1"/>
    <property type="molecule type" value="Genomic_DNA"/>
</dbReference>
<evidence type="ECO:0008006" key="3">
    <source>
        <dbReference type="Google" id="ProtNLM"/>
    </source>
</evidence>
<dbReference type="Pfam" id="PF09979">
    <property type="entry name" value="DUF2213"/>
    <property type="match status" value="1"/>
</dbReference>
<sequence length="378" mass="39875">MQFRDSLTLDAPRRIEGGAMAVRARAARIGVYQYGGSEVDPDNKHGLRDTALVNVLRDDRTVFDEKAVRSFIGKPVTDDHPAAPVTTANWRDHARGTVMGAMRDGDYLAFDLLLTDASAIAKVDAGKRELSNGYSADLEFGDFTAADGTKCQARQTSIAGNHVALVDRGRAGSECAIKDGFAVCDALPSNILDSLTQEMPVPKLLTVDGYSVDIANPEIAERTIATLIAARDTATASLTTAQAQSVTDAATIVAKDAEIAKLTADKQALEAAKPTPAQLRDAARQFAVVVAKGKSAGIPVTDAMDEATIIKAVVDKMMPGNTYAGDHVQIAFDSLTRDMKVDDQAVQPIGSPINVSDGASAWNDNVFQSAGVAVKKGA</sequence>
<keyword evidence="2" id="KW-1185">Reference proteome</keyword>
<evidence type="ECO:0000313" key="2">
    <source>
        <dbReference type="Proteomes" id="UP000052268"/>
    </source>
</evidence>
<dbReference type="OrthoDB" id="7549700at2"/>
<dbReference type="InterPro" id="IPR016913">
    <property type="entry name" value="UCP029215"/>
</dbReference>
<accession>A0A0J8AY51</accession>
<evidence type="ECO:0000313" key="1">
    <source>
        <dbReference type="EMBL" id="KMS59140.1"/>
    </source>
</evidence>
<dbReference type="AlphaFoldDB" id="A0A0J8AY51"/>
<comment type="caution">
    <text evidence="1">The sequence shown here is derived from an EMBL/GenBank/DDBJ whole genome shotgun (WGS) entry which is preliminary data.</text>
</comment>
<reference evidence="1 2" key="1">
    <citation type="journal article" date="2015" name="G3 (Bethesda)">
        <title>Insights into Ongoing Evolution of the Hexachlorocyclohexane Catabolic Pathway from Comparative Genomics of Ten Sphingomonadaceae Strains.</title>
        <authorList>
            <person name="Pearce S.L."/>
            <person name="Oakeshott J.G."/>
            <person name="Pandey G."/>
        </authorList>
    </citation>
    <scope>NUCLEOTIDE SEQUENCE [LARGE SCALE GENOMIC DNA]</scope>
    <source>
        <strain evidence="1 2">LL02</strain>
    </source>
</reference>
<dbReference type="PIRSF" id="PIRSF029215">
    <property type="entry name" value="UCP029215"/>
    <property type="match status" value="1"/>
</dbReference>